<keyword evidence="4 7" id="KW-1133">Transmembrane helix</keyword>
<evidence type="ECO:0000256" key="2">
    <source>
        <dbReference type="ARBA" id="ARBA00022448"/>
    </source>
</evidence>
<evidence type="ECO:0000313" key="10">
    <source>
        <dbReference type="Proteomes" id="UP000284006"/>
    </source>
</evidence>
<keyword evidence="2" id="KW-0813">Transport</keyword>
<accession>A0A418Y8E6</accession>
<dbReference type="InterPro" id="IPR050794">
    <property type="entry name" value="CPA2_transporter"/>
</dbReference>
<dbReference type="AlphaFoldDB" id="A0A418Y8E6"/>
<evidence type="ECO:0000256" key="3">
    <source>
        <dbReference type="ARBA" id="ARBA00022692"/>
    </source>
</evidence>
<keyword evidence="3 7" id="KW-0812">Transmembrane</keyword>
<dbReference type="Proteomes" id="UP000284006">
    <property type="component" value="Unassembled WGS sequence"/>
</dbReference>
<keyword evidence="5" id="KW-0406">Ion transport</keyword>
<sequence>LTTSLLVPVFFVYSGLNTKIGLVNTPYLWMLTLVVLLAATVGKGVACYGAARLNGESHREAMAVGTLMNARGLMELIILNIGLQRGIIEPALFAIMVMMAIITTLVTTPVFERIYSRQKAVPPSVPAPA</sequence>
<evidence type="ECO:0000259" key="8">
    <source>
        <dbReference type="Pfam" id="PF00999"/>
    </source>
</evidence>
<dbReference type="PANTHER" id="PTHR32468:SF0">
    <property type="entry name" value="K(+)_H(+) ANTIPORTER 1"/>
    <property type="match status" value="1"/>
</dbReference>
<dbReference type="PANTHER" id="PTHR32468">
    <property type="entry name" value="CATION/H + ANTIPORTER"/>
    <property type="match status" value="1"/>
</dbReference>
<feature type="transmembrane region" description="Helical" evidence="7">
    <location>
        <begin position="91"/>
        <end position="111"/>
    </location>
</feature>
<dbReference type="InterPro" id="IPR006153">
    <property type="entry name" value="Cation/H_exchanger_TM"/>
</dbReference>
<evidence type="ECO:0000256" key="7">
    <source>
        <dbReference type="SAM" id="Phobius"/>
    </source>
</evidence>
<protein>
    <submittedName>
        <fullName evidence="9">Cation:proton antiporter</fullName>
    </submittedName>
</protein>
<feature type="transmembrane region" description="Helical" evidence="7">
    <location>
        <begin position="27"/>
        <end position="49"/>
    </location>
</feature>
<evidence type="ECO:0000313" key="9">
    <source>
        <dbReference type="EMBL" id="RJG27673.1"/>
    </source>
</evidence>
<reference evidence="9 10" key="1">
    <citation type="submission" date="2018-09" db="EMBL/GenBank/DDBJ databases">
        <authorList>
            <person name="Zhu H."/>
        </authorList>
    </citation>
    <scope>NUCLEOTIDE SEQUENCE [LARGE SCALE GENOMIC DNA]</scope>
    <source>
        <strain evidence="9 10">K1S02-61</strain>
    </source>
</reference>
<evidence type="ECO:0000256" key="1">
    <source>
        <dbReference type="ARBA" id="ARBA00004141"/>
    </source>
</evidence>
<dbReference type="RefSeq" id="WP_182915630.1">
    <property type="nucleotide sequence ID" value="NZ_QYUP01000008.1"/>
</dbReference>
<gene>
    <name evidence="9" type="ORF">D3872_00815</name>
</gene>
<comment type="subcellular location">
    <subcellularLocation>
        <location evidence="1">Membrane</location>
        <topology evidence="1">Multi-pass membrane protein</topology>
    </subcellularLocation>
</comment>
<dbReference type="GO" id="GO:0016020">
    <property type="term" value="C:membrane"/>
    <property type="evidence" value="ECO:0007669"/>
    <property type="project" value="UniProtKB-SubCell"/>
</dbReference>
<dbReference type="InterPro" id="IPR038770">
    <property type="entry name" value="Na+/solute_symporter_sf"/>
</dbReference>
<name>A0A418Y8E6_9BURK</name>
<organism evidence="9 10">
    <name type="scientific">Massilia cavernae</name>
    <dbReference type="NCBI Taxonomy" id="2320864"/>
    <lineage>
        <taxon>Bacteria</taxon>
        <taxon>Pseudomonadati</taxon>
        <taxon>Pseudomonadota</taxon>
        <taxon>Betaproteobacteria</taxon>
        <taxon>Burkholderiales</taxon>
        <taxon>Oxalobacteraceae</taxon>
        <taxon>Telluria group</taxon>
        <taxon>Massilia</taxon>
    </lineage>
</organism>
<dbReference type="EMBL" id="QYUP01000008">
    <property type="protein sequence ID" value="RJG27673.1"/>
    <property type="molecule type" value="Genomic_DNA"/>
</dbReference>
<evidence type="ECO:0000256" key="6">
    <source>
        <dbReference type="ARBA" id="ARBA00023136"/>
    </source>
</evidence>
<evidence type="ECO:0000256" key="4">
    <source>
        <dbReference type="ARBA" id="ARBA00022989"/>
    </source>
</evidence>
<feature type="domain" description="Cation/H+ exchanger transmembrane" evidence="8">
    <location>
        <begin position="4"/>
        <end position="111"/>
    </location>
</feature>
<keyword evidence="10" id="KW-1185">Reference proteome</keyword>
<evidence type="ECO:0000256" key="5">
    <source>
        <dbReference type="ARBA" id="ARBA00023065"/>
    </source>
</evidence>
<keyword evidence="6 7" id="KW-0472">Membrane</keyword>
<proteinExistence type="predicted"/>
<dbReference type="GO" id="GO:1902600">
    <property type="term" value="P:proton transmembrane transport"/>
    <property type="evidence" value="ECO:0007669"/>
    <property type="project" value="InterPro"/>
</dbReference>
<comment type="caution">
    <text evidence="9">The sequence shown here is derived from an EMBL/GenBank/DDBJ whole genome shotgun (WGS) entry which is preliminary data.</text>
</comment>
<feature type="non-terminal residue" evidence="9">
    <location>
        <position position="1"/>
    </location>
</feature>
<dbReference type="Pfam" id="PF00999">
    <property type="entry name" value="Na_H_Exchanger"/>
    <property type="match status" value="1"/>
</dbReference>
<dbReference type="GO" id="GO:0015297">
    <property type="term" value="F:antiporter activity"/>
    <property type="evidence" value="ECO:0007669"/>
    <property type="project" value="InterPro"/>
</dbReference>
<dbReference type="Gene3D" id="1.20.1530.20">
    <property type="match status" value="1"/>
</dbReference>